<dbReference type="EMBL" id="KZ663957">
    <property type="protein sequence ID" value="PPS08776.1"/>
    <property type="molecule type" value="Genomic_DNA"/>
</dbReference>
<gene>
    <name evidence="1" type="ORF">GOBAR_AA11865</name>
</gene>
<evidence type="ECO:0000313" key="1">
    <source>
        <dbReference type="EMBL" id="PPS08776.1"/>
    </source>
</evidence>
<dbReference type="AlphaFoldDB" id="A0A2P5XZR5"/>
<accession>A0A2P5XZR5</accession>
<proteinExistence type="predicted"/>
<dbReference type="Proteomes" id="UP000239757">
    <property type="component" value="Unassembled WGS sequence"/>
</dbReference>
<protein>
    <submittedName>
        <fullName evidence="1">Uncharacterized protein</fullName>
    </submittedName>
</protein>
<name>A0A2P5XZR5_GOSBA</name>
<evidence type="ECO:0000313" key="2">
    <source>
        <dbReference type="Proteomes" id="UP000239757"/>
    </source>
</evidence>
<organism evidence="1 2">
    <name type="scientific">Gossypium barbadense</name>
    <name type="common">Sea Island cotton</name>
    <name type="synonym">Hibiscus barbadensis</name>
    <dbReference type="NCBI Taxonomy" id="3634"/>
    <lineage>
        <taxon>Eukaryota</taxon>
        <taxon>Viridiplantae</taxon>
        <taxon>Streptophyta</taxon>
        <taxon>Embryophyta</taxon>
        <taxon>Tracheophyta</taxon>
        <taxon>Spermatophyta</taxon>
        <taxon>Magnoliopsida</taxon>
        <taxon>eudicotyledons</taxon>
        <taxon>Gunneridae</taxon>
        <taxon>Pentapetalae</taxon>
        <taxon>rosids</taxon>
        <taxon>malvids</taxon>
        <taxon>Malvales</taxon>
        <taxon>Malvaceae</taxon>
        <taxon>Malvoideae</taxon>
        <taxon>Gossypium</taxon>
    </lineage>
</organism>
<reference evidence="1 2" key="1">
    <citation type="submission" date="2015-01" db="EMBL/GenBank/DDBJ databases">
        <title>Genome of allotetraploid Gossypium barbadense reveals genomic plasticity and fiber elongation in cotton evolution.</title>
        <authorList>
            <person name="Chen X."/>
            <person name="Liu X."/>
            <person name="Zhao B."/>
            <person name="Zheng H."/>
            <person name="Hu Y."/>
            <person name="Lu G."/>
            <person name="Yang C."/>
            <person name="Chen J."/>
            <person name="Shan C."/>
            <person name="Zhang L."/>
            <person name="Zhou Y."/>
            <person name="Wang L."/>
            <person name="Guo W."/>
            <person name="Bai Y."/>
            <person name="Ruan J."/>
            <person name="Shangguan X."/>
            <person name="Mao Y."/>
            <person name="Jiang J."/>
            <person name="Zhu Y."/>
            <person name="Lei J."/>
            <person name="Kang H."/>
            <person name="Chen S."/>
            <person name="He X."/>
            <person name="Wang R."/>
            <person name="Wang Y."/>
            <person name="Chen J."/>
            <person name="Wang L."/>
            <person name="Yu S."/>
            <person name="Wang B."/>
            <person name="Wei J."/>
            <person name="Song S."/>
            <person name="Lu X."/>
            <person name="Gao Z."/>
            <person name="Gu W."/>
            <person name="Deng X."/>
            <person name="Ma D."/>
            <person name="Wang S."/>
            <person name="Liang W."/>
            <person name="Fang L."/>
            <person name="Cai C."/>
            <person name="Zhu X."/>
            <person name="Zhou B."/>
            <person name="Zhang Y."/>
            <person name="Chen Z."/>
            <person name="Xu S."/>
            <person name="Zhu R."/>
            <person name="Wang S."/>
            <person name="Zhang T."/>
            <person name="Zhao G."/>
        </authorList>
    </citation>
    <scope>NUCLEOTIDE SEQUENCE [LARGE SCALE GENOMIC DNA]</scope>
    <source>
        <strain evidence="2">cv. Xinhai21</strain>
        <tissue evidence="1">Leaf</tissue>
    </source>
</reference>
<sequence length="79" mass="8795">MMNGFLELDLWRTIVQGPDKSGGGYSGGGKGSLSYKSCAKRILYLVVAMVVVEQDMAVVENLCQWRFEFLGNDELWSSL</sequence>